<protein>
    <submittedName>
        <fullName evidence="1">Uncharacterized protein</fullName>
    </submittedName>
</protein>
<dbReference type="RefSeq" id="WP_263052623.1">
    <property type="nucleotide sequence ID" value="NZ_CP106735.1"/>
</dbReference>
<evidence type="ECO:0000313" key="1">
    <source>
        <dbReference type="EMBL" id="UXX80894.1"/>
    </source>
</evidence>
<gene>
    <name evidence="1" type="ORF">N7E81_07245</name>
</gene>
<evidence type="ECO:0000313" key="2">
    <source>
        <dbReference type="Proteomes" id="UP001062165"/>
    </source>
</evidence>
<organism evidence="1 2">
    <name type="scientific">Reichenbachiella carrageenanivorans</name>
    <dbReference type="NCBI Taxonomy" id="2979869"/>
    <lineage>
        <taxon>Bacteria</taxon>
        <taxon>Pseudomonadati</taxon>
        <taxon>Bacteroidota</taxon>
        <taxon>Cytophagia</taxon>
        <taxon>Cytophagales</taxon>
        <taxon>Reichenbachiellaceae</taxon>
        <taxon>Reichenbachiella</taxon>
    </lineage>
</organism>
<keyword evidence="2" id="KW-1185">Reference proteome</keyword>
<dbReference type="InterPro" id="IPR043502">
    <property type="entry name" value="DNA/RNA_pol_sf"/>
</dbReference>
<name>A0ABY6D411_9BACT</name>
<accession>A0ABY6D411</accession>
<dbReference type="Proteomes" id="UP001062165">
    <property type="component" value="Chromosome"/>
</dbReference>
<proteinExistence type="predicted"/>
<reference evidence="1" key="1">
    <citation type="submission" date="2022-10" db="EMBL/GenBank/DDBJ databases">
        <title>Comparative genomics and taxonomic characterization of three novel marine species of genus Reichenbachiella exhibiting antioxidant and polysaccharide degradation activities.</title>
        <authorList>
            <person name="Muhammad N."/>
            <person name="Lee Y.-J."/>
            <person name="Ko J."/>
            <person name="Kim S.-G."/>
        </authorList>
    </citation>
    <scope>NUCLEOTIDE SEQUENCE</scope>
    <source>
        <strain evidence="1">Wsw4-B4</strain>
    </source>
</reference>
<sequence length="440" mass="51070">MTADNRIILPPYFTKSRIQELQKLLPKHVDRVLLFYSYLMYNYLAIARREKYDYDEYRLTKFISVHSEKLAKIFGRTEYRTILSILKNEGLLEINESYHQAISTSKIHISGKTKEYKIPSRLLNHTFKKGWIKYELTDAKSINAKSNFVNFLRRSKEDNIKLCETSKNVLLESLKKLDLSFLPKGDFYDNFTGPGMDNFGKRIHSVLTNLNKKLRPLIKYSDSNETLVEIDIRTSQIYFLANLSIDWMFKVLRPQDAVKFESTIQKLEKCEGFKLFRKDVLFSDVDIYCRFGEEFEIERSDAKNLIFSILFSSPYGDKGSEFDCFEEAYPGLLDILNQIKTEKINSSTSNKRHSNLTLILQRMESNLVLDQVVEEAANYDITDLLTIHDSWLVKASEADKFIAIAEGVFERVFGNSPNLTITQLEDTKKEPSKIEGSKVG</sequence>
<dbReference type="EMBL" id="CP106735">
    <property type="protein sequence ID" value="UXX80894.1"/>
    <property type="molecule type" value="Genomic_DNA"/>
</dbReference>
<dbReference type="SUPFAM" id="SSF56672">
    <property type="entry name" value="DNA/RNA polymerases"/>
    <property type="match status" value="1"/>
</dbReference>